<evidence type="ECO:0000313" key="3">
    <source>
        <dbReference type="EMBL" id="KAK8075976.1"/>
    </source>
</evidence>
<dbReference type="InterPro" id="IPR002925">
    <property type="entry name" value="Dienelactn_hydro"/>
</dbReference>
<dbReference type="Gene3D" id="3.40.50.1820">
    <property type="entry name" value="alpha/beta hydrolase"/>
    <property type="match status" value="1"/>
</dbReference>
<dbReference type="RefSeq" id="XP_066718935.1">
    <property type="nucleotide sequence ID" value="XM_066854657.1"/>
</dbReference>
<sequence length="261" mass="28140">MHYFSLAVPFWVLVGIATASKSYKATEQCPVADVSALVNTGDPVGKTEVFENVTMYYTGNENSTATGTAVLFLTDIYGLTSPENKRLADAFGRAGYFTVAPDLFDGAPSPLHMNAPGFNQTRFLEAHGPDVADPLVAKGVRYLRDVCGARRVAVAGYCYGGGLVDAAFAAHPSGWTDEEIGAIARPASVAQGQNDELNPAAKRRRMEDLLASNATGPWQVDLYGGAMHGFGVRANVSDPQQRFAMETAFIQAVRWFEFWAK</sequence>
<keyword evidence="1" id="KW-0732">Signal</keyword>
<dbReference type="EMBL" id="JAQQWL010000004">
    <property type="protein sequence ID" value="KAK8075976.1"/>
    <property type="molecule type" value="Genomic_DNA"/>
</dbReference>
<organism evidence="3 4">
    <name type="scientific">Apiospora phragmitis</name>
    <dbReference type="NCBI Taxonomy" id="2905665"/>
    <lineage>
        <taxon>Eukaryota</taxon>
        <taxon>Fungi</taxon>
        <taxon>Dikarya</taxon>
        <taxon>Ascomycota</taxon>
        <taxon>Pezizomycotina</taxon>
        <taxon>Sordariomycetes</taxon>
        <taxon>Xylariomycetidae</taxon>
        <taxon>Amphisphaeriales</taxon>
        <taxon>Apiosporaceae</taxon>
        <taxon>Apiospora</taxon>
    </lineage>
</organism>
<reference evidence="3 4" key="1">
    <citation type="submission" date="2023-01" db="EMBL/GenBank/DDBJ databases">
        <title>Analysis of 21 Apiospora genomes using comparative genomics revels a genus with tremendous synthesis potential of carbohydrate active enzymes and secondary metabolites.</title>
        <authorList>
            <person name="Sorensen T."/>
        </authorList>
    </citation>
    <scope>NUCLEOTIDE SEQUENCE [LARGE SCALE GENOMIC DNA]</scope>
    <source>
        <strain evidence="3 4">CBS 135458</strain>
    </source>
</reference>
<name>A0ABR1VXI7_9PEZI</name>
<dbReference type="GeneID" id="92087720"/>
<feature type="signal peptide" evidence="1">
    <location>
        <begin position="1"/>
        <end position="19"/>
    </location>
</feature>
<dbReference type="PANTHER" id="PTHR17630">
    <property type="entry name" value="DIENELACTONE HYDROLASE"/>
    <property type="match status" value="1"/>
</dbReference>
<evidence type="ECO:0000259" key="2">
    <source>
        <dbReference type="Pfam" id="PF01738"/>
    </source>
</evidence>
<dbReference type="PANTHER" id="PTHR17630:SF44">
    <property type="entry name" value="PROTEIN AIM2"/>
    <property type="match status" value="1"/>
</dbReference>
<comment type="caution">
    <text evidence="3">The sequence shown here is derived from an EMBL/GenBank/DDBJ whole genome shotgun (WGS) entry which is preliminary data.</text>
</comment>
<dbReference type="Pfam" id="PF01738">
    <property type="entry name" value="DLH"/>
    <property type="match status" value="1"/>
</dbReference>
<evidence type="ECO:0000256" key="1">
    <source>
        <dbReference type="SAM" id="SignalP"/>
    </source>
</evidence>
<accession>A0ABR1VXI7</accession>
<keyword evidence="4" id="KW-1185">Reference proteome</keyword>
<feature type="domain" description="Dienelactone hydrolase" evidence="2">
    <location>
        <begin position="66"/>
        <end position="257"/>
    </location>
</feature>
<dbReference type="Proteomes" id="UP001480595">
    <property type="component" value="Unassembled WGS sequence"/>
</dbReference>
<dbReference type="SUPFAM" id="SSF53474">
    <property type="entry name" value="alpha/beta-Hydrolases"/>
    <property type="match status" value="1"/>
</dbReference>
<proteinExistence type="predicted"/>
<evidence type="ECO:0000313" key="4">
    <source>
        <dbReference type="Proteomes" id="UP001480595"/>
    </source>
</evidence>
<dbReference type="InterPro" id="IPR029058">
    <property type="entry name" value="AB_hydrolase_fold"/>
</dbReference>
<protein>
    <submittedName>
        <fullName evidence="3">Alpha/beta-hydrolase</fullName>
    </submittedName>
</protein>
<feature type="chain" id="PRO_5046971513" evidence="1">
    <location>
        <begin position="20"/>
        <end position="261"/>
    </location>
</feature>
<gene>
    <name evidence="3" type="ORF">PG994_003248</name>
</gene>